<evidence type="ECO:0000256" key="1">
    <source>
        <dbReference type="SAM" id="MobiDB-lite"/>
    </source>
</evidence>
<keyword evidence="2" id="KW-0489">Methyltransferase</keyword>
<feature type="non-terminal residue" evidence="2">
    <location>
        <position position="202"/>
    </location>
</feature>
<proteinExistence type="predicted"/>
<protein>
    <submittedName>
        <fullName evidence="2">Oxidative DNA demethylase</fullName>
    </submittedName>
</protein>
<dbReference type="Proteomes" id="UP000553632">
    <property type="component" value="Unassembled WGS sequence"/>
</dbReference>
<keyword evidence="3" id="KW-1185">Reference proteome</keyword>
<comment type="caution">
    <text evidence="2">The sequence shown here is derived from an EMBL/GenBank/DDBJ whole genome shotgun (WGS) entry which is preliminary data.</text>
</comment>
<feature type="compositionally biased region" description="Polar residues" evidence="1">
    <location>
        <begin position="114"/>
        <end position="128"/>
    </location>
</feature>
<dbReference type="EMBL" id="JABANO010030321">
    <property type="protein sequence ID" value="KAF4712075.1"/>
    <property type="molecule type" value="Genomic_DNA"/>
</dbReference>
<reference evidence="2 3" key="1">
    <citation type="submission" date="2020-04" db="EMBL/GenBank/DDBJ databases">
        <title>Perkinsus olseni comparative genomics.</title>
        <authorList>
            <person name="Bogema D.R."/>
        </authorList>
    </citation>
    <scope>NUCLEOTIDE SEQUENCE [LARGE SCALE GENOMIC DNA]</scope>
    <source>
        <strain evidence="2 3">ATCC PRA-207</strain>
    </source>
</reference>
<feature type="non-terminal residue" evidence="2">
    <location>
        <position position="1"/>
    </location>
</feature>
<feature type="region of interest" description="Disordered" evidence="1">
    <location>
        <begin position="1"/>
        <end position="54"/>
    </location>
</feature>
<name>A0A7J6QUD3_PEROL</name>
<accession>A0A7J6QUD3</accession>
<keyword evidence="2" id="KW-0808">Transferase</keyword>
<evidence type="ECO:0000313" key="3">
    <source>
        <dbReference type="Proteomes" id="UP000553632"/>
    </source>
</evidence>
<dbReference type="GO" id="GO:0032259">
    <property type="term" value="P:methylation"/>
    <property type="evidence" value="ECO:0007669"/>
    <property type="project" value="UniProtKB-KW"/>
</dbReference>
<sequence>DVEEQHDKQTNGATHGSPSSAGSFQIVGTAAPRPSDLPVTAEATPGQLNEGTAQSVVLGDTLGLPTERKLAEAPSMLTADGSAVEEAEHVREFAEIDNSHSVEAELIRIRRSPENASIESIGLSSDASSSKHDEAGSERTRDPTVAPVEEGPALGTEAKNDGGVHRSDPVARSERPVAELEPGGWDSDEFASHQESELAESD</sequence>
<feature type="region of interest" description="Disordered" evidence="1">
    <location>
        <begin position="110"/>
        <end position="202"/>
    </location>
</feature>
<gene>
    <name evidence="2" type="primary">OFD1_2</name>
    <name evidence="2" type="ORF">FOZ63_007583</name>
</gene>
<dbReference type="AlphaFoldDB" id="A0A7J6QUD3"/>
<feature type="compositionally biased region" description="Basic and acidic residues" evidence="1">
    <location>
        <begin position="129"/>
        <end position="142"/>
    </location>
</feature>
<evidence type="ECO:0000313" key="2">
    <source>
        <dbReference type="EMBL" id="KAF4712075.1"/>
    </source>
</evidence>
<feature type="compositionally biased region" description="Polar residues" evidence="1">
    <location>
        <begin position="10"/>
        <end position="23"/>
    </location>
</feature>
<feature type="compositionally biased region" description="Basic and acidic residues" evidence="1">
    <location>
        <begin position="158"/>
        <end position="178"/>
    </location>
</feature>
<dbReference type="GO" id="GO:0008168">
    <property type="term" value="F:methyltransferase activity"/>
    <property type="evidence" value="ECO:0007669"/>
    <property type="project" value="UniProtKB-KW"/>
</dbReference>
<organism evidence="2 3">
    <name type="scientific">Perkinsus olseni</name>
    <name type="common">Perkinsus atlanticus</name>
    <dbReference type="NCBI Taxonomy" id="32597"/>
    <lineage>
        <taxon>Eukaryota</taxon>
        <taxon>Sar</taxon>
        <taxon>Alveolata</taxon>
        <taxon>Perkinsozoa</taxon>
        <taxon>Perkinsea</taxon>
        <taxon>Perkinsida</taxon>
        <taxon>Perkinsidae</taxon>
        <taxon>Perkinsus</taxon>
    </lineage>
</organism>